<dbReference type="Proteomes" id="UP000887580">
    <property type="component" value="Unplaced"/>
</dbReference>
<reference evidence="2" key="1">
    <citation type="submission" date="2022-11" db="UniProtKB">
        <authorList>
            <consortium name="WormBaseParasite"/>
        </authorList>
    </citation>
    <scope>IDENTIFICATION</scope>
</reference>
<organism evidence="1 2">
    <name type="scientific">Panagrolaimus sp. PS1159</name>
    <dbReference type="NCBI Taxonomy" id="55785"/>
    <lineage>
        <taxon>Eukaryota</taxon>
        <taxon>Metazoa</taxon>
        <taxon>Ecdysozoa</taxon>
        <taxon>Nematoda</taxon>
        <taxon>Chromadorea</taxon>
        <taxon>Rhabditida</taxon>
        <taxon>Tylenchina</taxon>
        <taxon>Panagrolaimomorpha</taxon>
        <taxon>Panagrolaimoidea</taxon>
        <taxon>Panagrolaimidae</taxon>
        <taxon>Panagrolaimus</taxon>
    </lineage>
</organism>
<name>A0AC35FE36_9BILA</name>
<sequence>MTTKDLSFEEKHQKVFVTETFDDRYGSLNLNQFQQHHPNIDTICSKLVSHNDKKISNDYVSDLISISELQTKKNTRVWNKSIKDLPNLNIPSNSDSEEIKKQWKKSGLNISSTLSLHISAYENSIETAAASDSLGNKNKFEQQKSDLIKNSKIYKQCFFDSPKIIKNPFEFPRQQENKEIMTPEVAQFKTSQILLNPNEPISTRNKTSNFFIRI</sequence>
<evidence type="ECO:0000313" key="1">
    <source>
        <dbReference type="Proteomes" id="UP000887580"/>
    </source>
</evidence>
<evidence type="ECO:0000313" key="2">
    <source>
        <dbReference type="WBParaSite" id="PS1159_v2.g16617.t1"/>
    </source>
</evidence>
<protein>
    <submittedName>
        <fullName evidence="2">Uncharacterized protein</fullName>
    </submittedName>
</protein>
<proteinExistence type="predicted"/>
<accession>A0AC35FE36</accession>
<dbReference type="WBParaSite" id="PS1159_v2.g16617.t1">
    <property type="protein sequence ID" value="PS1159_v2.g16617.t1"/>
    <property type="gene ID" value="PS1159_v2.g16617"/>
</dbReference>